<feature type="chain" id="PRO_5017178877" evidence="2">
    <location>
        <begin position="21"/>
        <end position="267"/>
    </location>
</feature>
<reference evidence="4 5" key="1">
    <citation type="submission" date="2016-10" db="EMBL/GenBank/DDBJ databases">
        <authorList>
            <person name="de Groot N.N."/>
        </authorList>
    </citation>
    <scope>NUCLEOTIDE SEQUENCE [LARGE SCALE GENOMIC DNA]</scope>
    <source>
        <strain evidence="4 5">LMG 25475</strain>
    </source>
</reference>
<dbReference type="Proteomes" id="UP000243378">
    <property type="component" value="Unassembled WGS sequence"/>
</dbReference>
<protein>
    <submittedName>
        <fullName evidence="4">Vitamin B12 transport system substrate-binding protein</fullName>
    </submittedName>
</protein>
<dbReference type="STRING" id="640205.SAMN05216381_1563"/>
<dbReference type="RefSeq" id="WP_092366479.1">
    <property type="nucleotide sequence ID" value="NZ_FNBM01000002.1"/>
</dbReference>
<dbReference type="SUPFAM" id="SSF53807">
    <property type="entry name" value="Helical backbone' metal receptor"/>
    <property type="match status" value="1"/>
</dbReference>
<dbReference type="PANTHER" id="PTHR30535">
    <property type="entry name" value="VITAMIN B12-BINDING PROTEIN"/>
    <property type="match status" value="1"/>
</dbReference>
<dbReference type="GO" id="GO:0071281">
    <property type="term" value="P:cellular response to iron ion"/>
    <property type="evidence" value="ECO:0007669"/>
    <property type="project" value="TreeGrafter"/>
</dbReference>
<dbReference type="InterPro" id="IPR050902">
    <property type="entry name" value="ABC_Transporter_SBP"/>
</dbReference>
<dbReference type="InterPro" id="IPR054828">
    <property type="entry name" value="Vit_B12_bind_prot"/>
</dbReference>
<evidence type="ECO:0000313" key="5">
    <source>
        <dbReference type="Proteomes" id="UP000243378"/>
    </source>
</evidence>
<dbReference type="Pfam" id="PF01497">
    <property type="entry name" value="Peripla_BP_2"/>
    <property type="match status" value="1"/>
</dbReference>
<evidence type="ECO:0000259" key="3">
    <source>
        <dbReference type="PROSITE" id="PS50983"/>
    </source>
</evidence>
<accession>A0A1G7KM45</accession>
<organism evidence="4 5">
    <name type="scientific">Phytopseudomonas seleniipraecipitans</name>
    <dbReference type="NCBI Taxonomy" id="640205"/>
    <lineage>
        <taxon>Bacteria</taxon>
        <taxon>Pseudomonadati</taxon>
        <taxon>Pseudomonadota</taxon>
        <taxon>Gammaproteobacteria</taxon>
        <taxon>Pseudomonadales</taxon>
        <taxon>Pseudomonadaceae</taxon>
        <taxon>Phytopseudomonas</taxon>
    </lineage>
</organism>
<dbReference type="AlphaFoldDB" id="A0A1G7KM45"/>
<evidence type="ECO:0000256" key="2">
    <source>
        <dbReference type="SAM" id="SignalP"/>
    </source>
</evidence>
<evidence type="ECO:0000256" key="1">
    <source>
        <dbReference type="ARBA" id="ARBA00022729"/>
    </source>
</evidence>
<dbReference type="EMBL" id="FNBM01000002">
    <property type="protein sequence ID" value="SDF38226.1"/>
    <property type="molecule type" value="Genomic_DNA"/>
</dbReference>
<keyword evidence="1 2" id="KW-0732">Signal</keyword>
<dbReference type="PANTHER" id="PTHR30535:SF34">
    <property type="entry name" value="MOLYBDATE-BINDING PROTEIN MOLA"/>
    <property type="match status" value="1"/>
</dbReference>
<dbReference type="PROSITE" id="PS50983">
    <property type="entry name" value="FE_B12_PBP"/>
    <property type="match status" value="1"/>
</dbReference>
<name>A0A1G7KM45_9GAMM</name>
<sequence>MQRVLLALVLSMLQVASLSAADRVVSLAPSLSEIVVELGAVDRLVGVLDGGERPVALAHLPSVGRYGQLEMETLLALQPDLLLVWPGSVSAAQREQLKSFGIPLLVLEPRSLDELAGQFVQIGERLGRAEQGRRLHERFVAGLAALRARYHRAQPLPVFYQVWDAPLYTIGGRQIISDALQICGARSVFADVQLPAPQVSVESVLLRDPAAIIAGDARQLQAWRRWPELLAVKRGQLLVLPDNGLERPSFQMLDATAKLCDVLAPAR</sequence>
<dbReference type="OrthoDB" id="6495095at2"/>
<gene>
    <name evidence="4" type="ORF">SAMN05216381_1563</name>
</gene>
<dbReference type="Gene3D" id="3.40.50.1980">
    <property type="entry name" value="Nitrogenase molybdenum iron protein domain"/>
    <property type="match status" value="2"/>
</dbReference>
<proteinExistence type="predicted"/>
<feature type="signal peptide" evidence="2">
    <location>
        <begin position="1"/>
        <end position="20"/>
    </location>
</feature>
<dbReference type="InterPro" id="IPR002491">
    <property type="entry name" value="ABC_transptr_periplasmic_BD"/>
</dbReference>
<evidence type="ECO:0000313" key="4">
    <source>
        <dbReference type="EMBL" id="SDF38226.1"/>
    </source>
</evidence>
<feature type="domain" description="Fe/B12 periplasmic-binding" evidence="3">
    <location>
        <begin position="23"/>
        <end position="267"/>
    </location>
</feature>
<dbReference type="NCBIfam" id="NF038402">
    <property type="entry name" value="TroA_like"/>
    <property type="match status" value="1"/>
</dbReference>